<reference evidence="1 2" key="1">
    <citation type="submission" date="2017-02" db="EMBL/GenBank/DDBJ databases">
        <title>Genomes of Trichoderma spp. with biocontrol activity.</title>
        <authorList>
            <person name="Gardiner D."/>
            <person name="Kazan K."/>
            <person name="Vos C."/>
            <person name="Harvey P."/>
        </authorList>
    </citation>
    <scope>NUCLEOTIDE SEQUENCE [LARGE SCALE GENOMIC DNA]</scope>
    <source>
        <strain evidence="1 2">Tr1</strain>
    </source>
</reference>
<dbReference type="EMBL" id="MTYI01000111">
    <property type="protein sequence ID" value="PNP52070.1"/>
    <property type="molecule type" value="Genomic_DNA"/>
</dbReference>
<name>A0A2K0U2S8_TRIHA</name>
<proteinExistence type="predicted"/>
<sequence length="159" mass="17821">MRNSTCFKDLYDPIVAQQLNIVFELLGLKILPLSLTRDIWNIIPTSSHIVARFCSVLQLAAEMDSAPTVPSICPLSEVLLWTRGQYHTVQKDIGNELPFVRFTLDSRGVKKLERVKTAFLSISDTEAYSIMPASKIASMGADFRFGLCHLMQLPPDYDG</sequence>
<evidence type="ECO:0000313" key="2">
    <source>
        <dbReference type="Proteomes" id="UP000236290"/>
    </source>
</evidence>
<dbReference type="OrthoDB" id="4763081at2759"/>
<comment type="caution">
    <text evidence="1">The sequence shown here is derived from an EMBL/GenBank/DDBJ whole genome shotgun (WGS) entry which is preliminary data.</text>
</comment>
<gene>
    <name evidence="1" type="ORF">THARTR1_07279</name>
</gene>
<accession>A0A2K0U2S8</accession>
<evidence type="ECO:0000313" key="1">
    <source>
        <dbReference type="EMBL" id="PNP52070.1"/>
    </source>
</evidence>
<dbReference type="Proteomes" id="UP000236290">
    <property type="component" value="Unassembled WGS sequence"/>
</dbReference>
<dbReference type="AlphaFoldDB" id="A0A2K0U2S8"/>
<protein>
    <submittedName>
        <fullName evidence="1">Uncharacterized protein</fullName>
    </submittedName>
</protein>
<organism evidence="1 2">
    <name type="scientific">Trichoderma harzianum</name>
    <name type="common">Hypocrea lixii</name>
    <dbReference type="NCBI Taxonomy" id="5544"/>
    <lineage>
        <taxon>Eukaryota</taxon>
        <taxon>Fungi</taxon>
        <taxon>Dikarya</taxon>
        <taxon>Ascomycota</taxon>
        <taxon>Pezizomycotina</taxon>
        <taxon>Sordariomycetes</taxon>
        <taxon>Hypocreomycetidae</taxon>
        <taxon>Hypocreales</taxon>
        <taxon>Hypocreaceae</taxon>
        <taxon>Trichoderma</taxon>
    </lineage>
</organism>